<accession>A0A3B0WLU7</accession>
<proteinExistence type="predicted"/>
<name>A0A3B0WLU7_9ZZZZ</name>
<evidence type="ECO:0008006" key="2">
    <source>
        <dbReference type="Google" id="ProtNLM"/>
    </source>
</evidence>
<sequence>MRDLYKHYPVRFLVAALSAALAACSASNIKNENSVFYAVPVGSTLQLNQQLEIQGEQVAVYAQKGALKQYNEVDFYVPNCKFEIYTMNEQPRTVEQDIFEIIKVVDDIESSALQKNTKLAVLEGGVTLGILDRSSVFNYATLMYLKSEKQKDVYRMTCQHWEDIMDDRHLSIQQMRDAMGEIFTLEVKK</sequence>
<protein>
    <recommendedName>
        <fullName evidence="2">Lipoprotein</fullName>
    </recommendedName>
</protein>
<gene>
    <name evidence="1" type="ORF">MNBD_GAMMA06-736</name>
</gene>
<dbReference type="EMBL" id="UOFD01000063">
    <property type="protein sequence ID" value="VAW53520.1"/>
    <property type="molecule type" value="Genomic_DNA"/>
</dbReference>
<reference evidence="1" key="1">
    <citation type="submission" date="2018-06" db="EMBL/GenBank/DDBJ databases">
        <authorList>
            <person name="Zhirakovskaya E."/>
        </authorList>
    </citation>
    <scope>NUCLEOTIDE SEQUENCE</scope>
</reference>
<dbReference type="PROSITE" id="PS51257">
    <property type="entry name" value="PROKAR_LIPOPROTEIN"/>
    <property type="match status" value="1"/>
</dbReference>
<evidence type="ECO:0000313" key="1">
    <source>
        <dbReference type="EMBL" id="VAW53520.1"/>
    </source>
</evidence>
<dbReference type="AlphaFoldDB" id="A0A3B0WLU7"/>
<organism evidence="1">
    <name type="scientific">hydrothermal vent metagenome</name>
    <dbReference type="NCBI Taxonomy" id="652676"/>
    <lineage>
        <taxon>unclassified sequences</taxon>
        <taxon>metagenomes</taxon>
        <taxon>ecological metagenomes</taxon>
    </lineage>
</organism>